<keyword evidence="3" id="KW-0378">Hydrolase</keyword>
<evidence type="ECO:0000256" key="2">
    <source>
        <dbReference type="HAMAP-Rule" id="MF_00048"/>
    </source>
</evidence>
<dbReference type="GO" id="GO:0004519">
    <property type="term" value="F:endonuclease activity"/>
    <property type="evidence" value="ECO:0007669"/>
    <property type="project" value="UniProtKB-KW"/>
</dbReference>
<dbReference type="OrthoDB" id="9812968at2"/>
<protein>
    <recommendedName>
        <fullName evidence="2">UPF0102 protein SAMN05444000_104143</fullName>
    </recommendedName>
</protein>
<reference evidence="4" key="1">
    <citation type="submission" date="2016-11" db="EMBL/GenBank/DDBJ databases">
        <authorList>
            <person name="Varghese N."/>
            <person name="Submissions S."/>
        </authorList>
    </citation>
    <scope>NUCLEOTIDE SEQUENCE [LARGE SCALE GENOMIC DNA]</scope>
    <source>
        <strain evidence="4">DSM 100564</strain>
    </source>
</reference>
<name>A0A1M6FRE2_9RHOB</name>
<dbReference type="InterPro" id="IPR003509">
    <property type="entry name" value="UPF0102_YraN-like"/>
</dbReference>
<dbReference type="Proteomes" id="UP000183982">
    <property type="component" value="Unassembled WGS sequence"/>
</dbReference>
<sequence length="127" mass="14284">MFSPGTDIEDRGRRAYLSGKAAEDAVERHYRHLGCSVVARRWRKGAGELDLVLRQRGVLLFVEVKKSRDFSRAAESLSHRQINRLLAGAASFMAHEPNGELTDCRFDVALVNRYGEIHILENALAGY</sequence>
<evidence type="ECO:0000256" key="1">
    <source>
        <dbReference type="ARBA" id="ARBA00006738"/>
    </source>
</evidence>
<dbReference type="PANTHER" id="PTHR34039:SF1">
    <property type="entry name" value="UPF0102 PROTEIN YRAN"/>
    <property type="match status" value="1"/>
</dbReference>
<dbReference type="STRING" id="1470563.SAMN05444000_104143"/>
<dbReference type="GO" id="GO:0003676">
    <property type="term" value="F:nucleic acid binding"/>
    <property type="evidence" value="ECO:0007669"/>
    <property type="project" value="InterPro"/>
</dbReference>
<dbReference type="AlphaFoldDB" id="A0A1M6FRE2"/>
<evidence type="ECO:0000313" key="3">
    <source>
        <dbReference type="EMBL" id="SHJ00234.1"/>
    </source>
</evidence>
<dbReference type="EMBL" id="FQZQ01000004">
    <property type="protein sequence ID" value="SHJ00234.1"/>
    <property type="molecule type" value="Genomic_DNA"/>
</dbReference>
<organism evidence="3 4">
    <name type="scientific">Shimia gijangensis</name>
    <dbReference type="NCBI Taxonomy" id="1470563"/>
    <lineage>
        <taxon>Bacteria</taxon>
        <taxon>Pseudomonadati</taxon>
        <taxon>Pseudomonadota</taxon>
        <taxon>Alphaproteobacteria</taxon>
        <taxon>Rhodobacterales</taxon>
        <taxon>Roseobacteraceae</taxon>
    </lineage>
</organism>
<dbReference type="Pfam" id="PF02021">
    <property type="entry name" value="UPF0102"/>
    <property type="match status" value="1"/>
</dbReference>
<keyword evidence="3" id="KW-0255">Endonuclease</keyword>
<dbReference type="HAMAP" id="MF_00048">
    <property type="entry name" value="UPF0102"/>
    <property type="match status" value="1"/>
</dbReference>
<accession>A0A1M6FRE2</accession>
<dbReference type="InterPro" id="IPR011335">
    <property type="entry name" value="Restrct_endonuc-II-like"/>
</dbReference>
<dbReference type="Gene3D" id="3.40.1350.10">
    <property type="match status" value="1"/>
</dbReference>
<comment type="similarity">
    <text evidence="1 2">Belongs to the UPF0102 family.</text>
</comment>
<keyword evidence="4" id="KW-1185">Reference proteome</keyword>
<keyword evidence="3" id="KW-0540">Nuclease</keyword>
<evidence type="ECO:0000313" key="4">
    <source>
        <dbReference type="Proteomes" id="UP000183982"/>
    </source>
</evidence>
<gene>
    <name evidence="3" type="ORF">SAMN05444000_104143</name>
</gene>
<proteinExistence type="inferred from homology"/>
<dbReference type="InterPro" id="IPR011856">
    <property type="entry name" value="tRNA_endonuc-like_dom_sf"/>
</dbReference>
<dbReference type="SUPFAM" id="SSF52980">
    <property type="entry name" value="Restriction endonuclease-like"/>
    <property type="match status" value="1"/>
</dbReference>
<dbReference type="PANTHER" id="PTHR34039">
    <property type="entry name" value="UPF0102 PROTEIN YRAN"/>
    <property type="match status" value="1"/>
</dbReference>